<evidence type="ECO:0000313" key="3">
    <source>
        <dbReference type="Proteomes" id="UP000324996"/>
    </source>
</evidence>
<feature type="domain" description="AB hydrolase-1" evidence="1">
    <location>
        <begin position="21"/>
        <end position="134"/>
    </location>
</feature>
<dbReference type="Gene3D" id="3.40.50.1820">
    <property type="entry name" value="alpha/beta hydrolase"/>
    <property type="match status" value="1"/>
</dbReference>
<keyword evidence="3" id="KW-1185">Reference proteome</keyword>
<evidence type="ECO:0000313" key="2">
    <source>
        <dbReference type="EMBL" id="GER04521.1"/>
    </source>
</evidence>
<gene>
    <name evidence="2" type="ORF">JCM17846_22030</name>
</gene>
<reference evidence="2 3" key="1">
    <citation type="submission" date="2019-09" db="EMBL/GenBank/DDBJ databases">
        <title>NBRP : Genome information of microbial organism related human and environment.</title>
        <authorList>
            <person name="Hattori M."/>
            <person name="Oshima K."/>
            <person name="Inaba H."/>
            <person name="Suda W."/>
            <person name="Sakamoto M."/>
            <person name="Iino T."/>
            <person name="Kitahara M."/>
            <person name="Oshida Y."/>
            <person name="Iida T."/>
            <person name="Kudo T."/>
            <person name="Itoh T."/>
            <person name="Ohkuma M."/>
        </authorList>
    </citation>
    <scope>NUCLEOTIDE SEQUENCE [LARGE SCALE GENOMIC DNA]</scope>
    <source>
        <strain evidence="2 3">Q-1</strain>
    </source>
</reference>
<accession>A0A5A7N868</accession>
<dbReference type="InterPro" id="IPR029058">
    <property type="entry name" value="AB_hydrolase_fold"/>
</dbReference>
<evidence type="ECO:0000259" key="1">
    <source>
        <dbReference type="Pfam" id="PF12697"/>
    </source>
</evidence>
<dbReference type="InterPro" id="IPR000073">
    <property type="entry name" value="AB_hydrolase_1"/>
</dbReference>
<name>A0A5A7N868_9PROT</name>
<sequence length="145" mass="15565">MGASAPAGSWAKNWDEARAKMQAINGDALPGLDEAAWDRFTRNLCVETDTGIIPDYDPAIANAMQSGEAVPPDLWPLWQGLDGIPILILRGSHSDILAPEVMENMCRSQQNCRGVTIPDRGHAPLLDEPAALAAIDEFLAAFRAG</sequence>
<proteinExistence type="predicted"/>
<dbReference type="Proteomes" id="UP000324996">
    <property type="component" value="Unassembled WGS sequence"/>
</dbReference>
<dbReference type="AlphaFoldDB" id="A0A5A7N868"/>
<protein>
    <recommendedName>
        <fullName evidence="1">AB hydrolase-1 domain-containing protein</fullName>
    </recommendedName>
</protein>
<dbReference type="SUPFAM" id="SSF53474">
    <property type="entry name" value="alpha/beta-Hydrolases"/>
    <property type="match status" value="1"/>
</dbReference>
<comment type="caution">
    <text evidence="2">The sequence shown here is derived from an EMBL/GenBank/DDBJ whole genome shotgun (WGS) entry which is preliminary data.</text>
</comment>
<dbReference type="EMBL" id="BKCN01000011">
    <property type="protein sequence ID" value="GER04521.1"/>
    <property type="molecule type" value="Genomic_DNA"/>
</dbReference>
<dbReference type="Pfam" id="PF12697">
    <property type="entry name" value="Abhydrolase_6"/>
    <property type="match status" value="1"/>
</dbReference>
<organism evidence="2 3">
    <name type="scientific">Iodidimonas nitroreducens</name>
    <dbReference type="NCBI Taxonomy" id="1236968"/>
    <lineage>
        <taxon>Bacteria</taxon>
        <taxon>Pseudomonadati</taxon>
        <taxon>Pseudomonadota</taxon>
        <taxon>Alphaproteobacteria</taxon>
        <taxon>Iodidimonadales</taxon>
        <taxon>Iodidimonadaceae</taxon>
        <taxon>Iodidimonas</taxon>
    </lineage>
</organism>
<dbReference type="RefSeq" id="WP_313981228.1">
    <property type="nucleotide sequence ID" value="NZ_BKCN01000011.1"/>
</dbReference>